<comment type="caution">
    <text evidence="1">The sequence shown here is derived from an EMBL/GenBank/DDBJ whole genome shotgun (WGS) entry which is preliminary data.</text>
</comment>
<sequence length="121" mass="13715">MINEFKRWRPDCADMPEMSTCSKELDEGGWLVDIDKTVVRQEAMNLMRCIETDENLAIACVQLPEILLLIGAALDGSLRLPFKGPTPCSVDLVSLRASLASNRQFRFGYYRFISIIRGERS</sequence>
<gene>
    <name evidence="1" type="ORF">EV677_1497</name>
</gene>
<protein>
    <submittedName>
        <fullName evidence="1">Uncharacterized protein</fullName>
    </submittedName>
</protein>
<dbReference type="Proteomes" id="UP000294737">
    <property type="component" value="Unassembled WGS sequence"/>
</dbReference>
<keyword evidence="2" id="KW-1185">Reference proteome</keyword>
<name>A0A4R6GKR0_9BURK</name>
<dbReference type="EMBL" id="SNWF01000004">
    <property type="protein sequence ID" value="TDN94934.1"/>
    <property type="molecule type" value="Genomic_DNA"/>
</dbReference>
<organism evidence="1 2">
    <name type="scientific">Herminiimonas fonticola</name>
    <dbReference type="NCBI Taxonomy" id="303380"/>
    <lineage>
        <taxon>Bacteria</taxon>
        <taxon>Pseudomonadati</taxon>
        <taxon>Pseudomonadota</taxon>
        <taxon>Betaproteobacteria</taxon>
        <taxon>Burkholderiales</taxon>
        <taxon>Oxalobacteraceae</taxon>
        <taxon>Herminiimonas</taxon>
    </lineage>
</organism>
<reference evidence="1 2" key="1">
    <citation type="submission" date="2019-03" db="EMBL/GenBank/DDBJ databases">
        <title>Genomic Encyclopedia of Type Strains, Phase IV (KMG-IV): sequencing the most valuable type-strain genomes for metagenomic binning, comparative biology and taxonomic classification.</title>
        <authorList>
            <person name="Goeker M."/>
        </authorList>
    </citation>
    <scope>NUCLEOTIDE SEQUENCE [LARGE SCALE GENOMIC DNA]</scope>
    <source>
        <strain evidence="1 2">DSM 18555</strain>
    </source>
</reference>
<dbReference type="AlphaFoldDB" id="A0A4R6GKR0"/>
<evidence type="ECO:0000313" key="1">
    <source>
        <dbReference type="EMBL" id="TDN94934.1"/>
    </source>
</evidence>
<evidence type="ECO:0000313" key="2">
    <source>
        <dbReference type="Proteomes" id="UP000294737"/>
    </source>
</evidence>
<accession>A0A4R6GKR0</accession>
<proteinExistence type="predicted"/>